<evidence type="ECO:0000256" key="1">
    <source>
        <dbReference type="ARBA" id="ARBA00004123"/>
    </source>
</evidence>
<evidence type="ECO:0000259" key="6">
    <source>
        <dbReference type="SMART" id="SM00761"/>
    </source>
</evidence>
<dbReference type="PANTHER" id="PTHR12346:SF0">
    <property type="entry name" value="SIN3A, ISOFORM G"/>
    <property type="match status" value="1"/>
</dbReference>
<keyword evidence="2" id="KW-0678">Repressor</keyword>
<protein>
    <recommendedName>
        <fullName evidence="6">Histone deacetylase interacting domain-containing protein</fullName>
    </recommendedName>
</protein>
<comment type="subcellular location">
    <subcellularLocation>
        <location evidence="1 4">Nucleus</location>
    </subcellularLocation>
</comment>
<feature type="region of interest" description="Disordered" evidence="5">
    <location>
        <begin position="1583"/>
        <end position="1602"/>
    </location>
</feature>
<evidence type="ECO:0000256" key="3">
    <source>
        <dbReference type="ARBA" id="ARBA00023242"/>
    </source>
</evidence>
<feature type="compositionally biased region" description="Basic and acidic residues" evidence="5">
    <location>
        <begin position="1163"/>
        <end position="1177"/>
    </location>
</feature>
<dbReference type="InterPro" id="IPR031693">
    <property type="entry name" value="Sin3_C"/>
</dbReference>
<feature type="compositionally biased region" description="Polar residues" evidence="5">
    <location>
        <begin position="1179"/>
        <end position="1189"/>
    </location>
</feature>
<feature type="compositionally biased region" description="Polar residues" evidence="5">
    <location>
        <begin position="8"/>
        <end position="18"/>
    </location>
</feature>
<feature type="compositionally biased region" description="Polar residues" evidence="5">
    <location>
        <begin position="1591"/>
        <end position="1602"/>
    </location>
</feature>
<dbReference type="InterPro" id="IPR003822">
    <property type="entry name" value="PAH"/>
</dbReference>
<feature type="compositionally biased region" description="Low complexity" evidence="5">
    <location>
        <begin position="732"/>
        <end position="751"/>
    </location>
</feature>
<comment type="caution">
    <text evidence="7">The sequence shown here is derived from an EMBL/GenBank/DDBJ whole genome shotgun (WGS) entry which is preliminary data.</text>
</comment>
<dbReference type="Pfam" id="PF02671">
    <property type="entry name" value="PAH"/>
    <property type="match status" value="3"/>
</dbReference>
<proteinExistence type="predicted"/>
<feature type="compositionally biased region" description="Basic and acidic residues" evidence="5">
    <location>
        <begin position="422"/>
        <end position="434"/>
    </location>
</feature>
<reference evidence="7 8" key="1">
    <citation type="journal article" date="2023" name="G3 (Bethesda)">
        <title>A chromosome-level genome assembly of Zasmidium syzygii isolated from banana leaves.</title>
        <authorList>
            <person name="van Westerhoven A.C."/>
            <person name="Mehrabi R."/>
            <person name="Talebi R."/>
            <person name="Steentjes M.B.F."/>
            <person name="Corcolon B."/>
            <person name="Chong P.A."/>
            <person name="Kema G.H.J."/>
            <person name="Seidl M.F."/>
        </authorList>
    </citation>
    <scope>NUCLEOTIDE SEQUENCE [LARGE SCALE GENOMIC DNA]</scope>
    <source>
        <strain evidence="7 8">P124</strain>
    </source>
</reference>
<dbReference type="InterPro" id="IPR013194">
    <property type="entry name" value="HDAC_interact_dom"/>
</dbReference>
<evidence type="ECO:0000256" key="4">
    <source>
        <dbReference type="PROSITE-ProRule" id="PRU00810"/>
    </source>
</evidence>
<dbReference type="InterPro" id="IPR039774">
    <property type="entry name" value="Sin3-like"/>
</dbReference>
<keyword evidence="3 4" id="KW-0539">Nucleus</keyword>
<gene>
    <name evidence="7" type="ORF">PRZ48_009974</name>
</gene>
<dbReference type="Pfam" id="PF16879">
    <property type="entry name" value="Sin3a_C"/>
    <property type="match status" value="1"/>
</dbReference>
<evidence type="ECO:0000256" key="2">
    <source>
        <dbReference type="ARBA" id="ARBA00022491"/>
    </source>
</evidence>
<dbReference type="SMART" id="SM00761">
    <property type="entry name" value="HDAC_interact"/>
    <property type="match status" value="1"/>
</dbReference>
<feature type="region of interest" description="Disordered" evidence="5">
    <location>
        <begin position="240"/>
        <end position="266"/>
    </location>
</feature>
<feature type="compositionally biased region" description="Polar residues" evidence="5">
    <location>
        <begin position="383"/>
        <end position="398"/>
    </location>
</feature>
<dbReference type="InterPro" id="IPR036600">
    <property type="entry name" value="PAH_sf"/>
</dbReference>
<accession>A0ABR0ED83</accession>
<dbReference type="Proteomes" id="UP001305779">
    <property type="component" value="Unassembled WGS sequence"/>
</dbReference>
<feature type="region of interest" description="Disordered" evidence="5">
    <location>
        <begin position="1"/>
        <end position="205"/>
    </location>
</feature>
<evidence type="ECO:0000256" key="5">
    <source>
        <dbReference type="SAM" id="MobiDB-lite"/>
    </source>
</evidence>
<name>A0ABR0ED83_ZASCE</name>
<dbReference type="PANTHER" id="PTHR12346">
    <property type="entry name" value="SIN3B-RELATED"/>
    <property type="match status" value="1"/>
</dbReference>
<dbReference type="SUPFAM" id="SSF47762">
    <property type="entry name" value="PAH2 domain"/>
    <property type="match status" value="3"/>
</dbReference>
<dbReference type="Gene3D" id="1.20.1160.11">
    <property type="entry name" value="Paired amphipathic helix"/>
    <property type="match status" value="3"/>
</dbReference>
<evidence type="ECO:0000313" key="8">
    <source>
        <dbReference type="Proteomes" id="UP001305779"/>
    </source>
</evidence>
<feature type="compositionally biased region" description="Pro residues" evidence="5">
    <location>
        <begin position="53"/>
        <end position="64"/>
    </location>
</feature>
<feature type="region of interest" description="Disordered" evidence="5">
    <location>
        <begin position="356"/>
        <end position="479"/>
    </location>
</feature>
<feature type="compositionally biased region" description="Low complexity" evidence="5">
    <location>
        <begin position="468"/>
        <end position="479"/>
    </location>
</feature>
<feature type="compositionally biased region" description="Basic and acidic residues" evidence="5">
    <location>
        <begin position="120"/>
        <end position="151"/>
    </location>
</feature>
<sequence>MEPHRSWSHQPGSGNPHNTGDPAQGAPRGGPGYGPGTPQHNPQQSPPTGVSGLPPPGGPFPPFHQPAHSLASLAGISQSSPRQPPLQQHRPEEPDTRPPPGPAYGLPSLSQATGQPNVLADRERHREREMERIHIKEEEDRRHREHERQRMEQAPPHQTPQGPPVHLHQPVAVGPRTVHGPNGLLGQPGMGGPPPPPHLPLGAPSGPGNIFAGGPVQAAPGPAGQHPQAAGLLSAYVPGAPGQQAQQQQQQQPAMGQPQGQGQGQQPILNDALSYLDQVKVQFHEQPDVYNRFLDIMKDFKSGAIDTPGVIGRVSTLFAGNPELIQGFNTFLPPGYRIECGTGDDPNSIRVTTPMGTTVQSMPQPRPLSRQEGGQEGLRPANGTFTPQPGAQSAQMMFSPSGRPAGPAAPAPQHLSPLEAARQQEEQRAMHQQEQRGVNSLQSAVSAAAGGAGLRAGISPRATPMPGQDAAAQEAAAQAGLEKRGPVEFNHAISYVNKIKASHNSRADFGRSRRASTTLTNELQNRFASHPDIYKQFLEILQTYQVSGSESDFIDNVHAPLSRTPAAHRHFSNARANVMQRESKPIQDVYSQVTHLFKTAPDLLEDFKQFLPESAAHAKQAAERARQEAENNVITSNVRSEGLYNSPVMSREITTPAHARGQMPPIGNFAPTPASKDNKRKRDQRQGTADRMADGVPGPSGGKAQFQGHPNKRLKTGQQVAKGPNDQPPASPTLTPRLPEPLEPTTTSAATSEELAFFDKAKKAIGNKNSMNEFLKLCNLFSQDLIDRGTLLFRARAFIGGNVDLMKWFESWLGHDEKDVIIENKPRVPSGRVMLSNCRGLGPSYRLLPKRERQKPCSGRDELCNSVLNDEWASHPTWASEDSGFIAHRKNLHEEGLHRIEEERHDYDYNIEACSRTIQLLEPIATQLRRMDEAQQRNYQLPPGLGGQSETIYKRVIMKLYGREKGADVIDSLHARPYQVIPVLLNRLKERLETWKMAQREWEKVWREQTQKMFWKSLDHQAANVKTNDRRQFQTKTLQAEIQVKHEEMKRAANINPSFRRLPQMEFTVDDVDVLADTTYLVLAYVDAHMATDHPRLFNFIRDFVTLFFGLDEFTFRAAIDHRFQQSPQNESIEDPPSGGEDSASVKSRKGGASKNSTLLRAALDRGRTLNRTRDDSNASESRGSTPDIASNGDHVENTVEDETMTDAAEDPENKSDIATGRWLEHPTDKNVHGAKNVNPQELRDRDVFHFWANTPIYCFARLFLMLYDRLTKLKSAEEGVRTAVQNAQQVKPAVELGIVDKLPSDYFNDTSLSASYYPQMLSKFEELLRGEIEQAEIEETLRRYYLQAGYQLYPLEKIVITLTRDALQTMNGDGKDKSADVFALFKKDRVKEKTSAQQQTDYRKAVEKMVKDSEVYRIDFVRLNDPKAEDPRPLNVEQEPINSKVRIYLSKRDDPIADDGMTESEREDLWRYYIASYTSVDNTDGIDVGKVSYPFLMGNVRVFGADPRSESFPPAPGRFIEVKNEEKLEVRIAVGNYRAFFQPETFESWHSKDDEDEGTDWPSQRDDVVKDITMNNNAMVDMSKEDVESKNSNFLSVVNEE</sequence>
<dbReference type="Pfam" id="PF08295">
    <property type="entry name" value="Sin3_corepress"/>
    <property type="match status" value="1"/>
</dbReference>
<dbReference type="PROSITE" id="PS51477">
    <property type="entry name" value="PAH"/>
    <property type="match status" value="2"/>
</dbReference>
<feature type="compositionally biased region" description="Low complexity" evidence="5">
    <location>
        <begin position="77"/>
        <end position="88"/>
    </location>
</feature>
<feature type="compositionally biased region" description="Low complexity" evidence="5">
    <location>
        <begin position="440"/>
        <end position="459"/>
    </location>
</feature>
<feature type="region of interest" description="Disordered" evidence="5">
    <location>
        <begin position="1126"/>
        <end position="1198"/>
    </location>
</feature>
<organism evidence="7 8">
    <name type="scientific">Zasmidium cellare</name>
    <name type="common">Wine cellar mold</name>
    <name type="synonym">Racodium cellare</name>
    <dbReference type="NCBI Taxonomy" id="395010"/>
    <lineage>
        <taxon>Eukaryota</taxon>
        <taxon>Fungi</taxon>
        <taxon>Dikarya</taxon>
        <taxon>Ascomycota</taxon>
        <taxon>Pezizomycotina</taxon>
        <taxon>Dothideomycetes</taxon>
        <taxon>Dothideomycetidae</taxon>
        <taxon>Mycosphaerellales</taxon>
        <taxon>Mycosphaerellaceae</taxon>
        <taxon>Zasmidium</taxon>
    </lineage>
</organism>
<dbReference type="EMBL" id="JAXOVC010000007">
    <property type="protein sequence ID" value="KAK4499459.1"/>
    <property type="molecule type" value="Genomic_DNA"/>
</dbReference>
<evidence type="ECO:0000313" key="7">
    <source>
        <dbReference type="EMBL" id="KAK4499459.1"/>
    </source>
</evidence>
<feature type="domain" description="Histone deacetylase interacting" evidence="6">
    <location>
        <begin position="837"/>
        <end position="938"/>
    </location>
</feature>
<feature type="region of interest" description="Disordered" evidence="5">
    <location>
        <begin position="657"/>
        <end position="751"/>
    </location>
</feature>
<keyword evidence="8" id="KW-1185">Reference proteome</keyword>